<dbReference type="GO" id="GO:0016020">
    <property type="term" value="C:membrane"/>
    <property type="evidence" value="ECO:0007669"/>
    <property type="project" value="UniProtKB-SubCell"/>
</dbReference>
<name>A0A4Y8LG32_9BACL</name>
<dbReference type="InterPro" id="IPR002524">
    <property type="entry name" value="Cation_efflux"/>
</dbReference>
<dbReference type="PANTHER" id="PTHR43840">
    <property type="entry name" value="MITOCHONDRIAL METAL TRANSPORTER 1-RELATED"/>
    <property type="match status" value="1"/>
</dbReference>
<dbReference type="Pfam" id="PF16916">
    <property type="entry name" value="ZT_dimer"/>
    <property type="match status" value="1"/>
</dbReference>
<keyword evidence="4 7" id="KW-0812">Transmembrane</keyword>
<evidence type="ECO:0000313" key="10">
    <source>
        <dbReference type="EMBL" id="TFE00537.1"/>
    </source>
</evidence>
<keyword evidence="6 7" id="KW-0472">Membrane</keyword>
<feature type="transmembrane region" description="Helical" evidence="7">
    <location>
        <begin position="80"/>
        <end position="105"/>
    </location>
</feature>
<feature type="transmembrane region" description="Helical" evidence="7">
    <location>
        <begin position="157"/>
        <end position="176"/>
    </location>
</feature>
<dbReference type="InterPro" id="IPR027469">
    <property type="entry name" value="Cation_efflux_TMD_sf"/>
</dbReference>
<evidence type="ECO:0000256" key="1">
    <source>
        <dbReference type="ARBA" id="ARBA00004141"/>
    </source>
</evidence>
<dbReference type="InterPro" id="IPR058533">
    <property type="entry name" value="Cation_efflux_TM"/>
</dbReference>
<dbReference type="SUPFAM" id="SSF161111">
    <property type="entry name" value="Cation efflux protein transmembrane domain-like"/>
    <property type="match status" value="1"/>
</dbReference>
<evidence type="ECO:0000259" key="8">
    <source>
        <dbReference type="Pfam" id="PF01545"/>
    </source>
</evidence>
<evidence type="ECO:0000256" key="7">
    <source>
        <dbReference type="SAM" id="Phobius"/>
    </source>
</evidence>
<comment type="similarity">
    <text evidence="2">Belongs to the cation diffusion facilitator (CDF) transporter (TC 2.A.4) family.</text>
</comment>
<evidence type="ECO:0000313" key="11">
    <source>
        <dbReference type="Proteomes" id="UP000297776"/>
    </source>
</evidence>
<proteinExistence type="inferred from homology"/>
<evidence type="ECO:0000259" key="9">
    <source>
        <dbReference type="Pfam" id="PF16916"/>
    </source>
</evidence>
<feature type="domain" description="Cation efflux protein transmembrane" evidence="8">
    <location>
        <begin position="13"/>
        <end position="212"/>
    </location>
</feature>
<reference evidence="10 11" key="1">
    <citation type="submission" date="2019-03" db="EMBL/GenBank/DDBJ databases">
        <authorList>
            <person name="Yang Y."/>
        </authorList>
    </citation>
    <scope>NUCLEOTIDE SEQUENCE [LARGE SCALE GENOMIC DNA]</scope>
    <source>
        <strain evidence="10 11">ASL-1</strain>
    </source>
</reference>
<feature type="transmembrane region" description="Helical" evidence="7">
    <location>
        <begin position="182"/>
        <end position="204"/>
    </location>
</feature>
<dbReference type="OrthoDB" id="9806522at2"/>
<dbReference type="NCBIfam" id="TIGR01297">
    <property type="entry name" value="CDF"/>
    <property type="match status" value="1"/>
</dbReference>
<dbReference type="Gene3D" id="1.20.1510.10">
    <property type="entry name" value="Cation efflux protein transmembrane domain"/>
    <property type="match status" value="1"/>
</dbReference>
<comment type="subcellular location">
    <subcellularLocation>
        <location evidence="1">Membrane</location>
        <topology evidence="1">Multi-pass membrane protein</topology>
    </subcellularLocation>
</comment>
<evidence type="ECO:0000256" key="6">
    <source>
        <dbReference type="ARBA" id="ARBA00023136"/>
    </source>
</evidence>
<feature type="transmembrane region" description="Helical" evidence="7">
    <location>
        <begin position="111"/>
        <end position="130"/>
    </location>
</feature>
<protein>
    <submittedName>
        <fullName evidence="10">Cation transporter</fullName>
    </submittedName>
</protein>
<keyword evidence="11" id="KW-1185">Reference proteome</keyword>
<dbReference type="InterPro" id="IPR036837">
    <property type="entry name" value="Cation_efflux_CTD_sf"/>
</dbReference>
<accession>A0A4Y8LG32</accession>
<dbReference type="Pfam" id="PF01545">
    <property type="entry name" value="Cation_efflux"/>
    <property type="match status" value="1"/>
</dbReference>
<dbReference type="PANTHER" id="PTHR43840:SF15">
    <property type="entry name" value="MITOCHONDRIAL METAL TRANSPORTER 1-RELATED"/>
    <property type="match status" value="1"/>
</dbReference>
<dbReference type="InterPro" id="IPR027470">
    <property type="entry name" value="Cation_efflux_CTD"/>
</dbReference>
<comment type="caution">
    <text evidence="10">The sequence shown here is derived from an EMBL/GenBank/DDBJ whole genome shotgun (WGS) entry which is preliminary data.</text>
</comment>
<dbReference type="AlphaFoldDB" id="A0A4Y8LG32"/>
<keyword evidence="5 7" id="KW-1133">Transmembrane helix</keyword>
<dbReference type="GO" id="GO:0008324">
    <property type="term" value="F:monoatomic cation transmembrane transporter activity"/>
    <property type="evidence" value="ECO:0007669"/>
    <property type="project" value="InterPro"/>
</dbReference>
<dbReference type="EMBL" id="SORX01000006">
    <property type="protein sequence ID" value="TFE00537.1"/>
    <property type="molecule type" value="Genomic_DNA"/>
</dbReference>
<dbReference type="Proteomes" id="UP000297776">
    <property type="component" value="Unassembled WGS sequence"/>
</dbReference>
<feature type="domain" description="Cation efflux protein cytoplasmic" evidence="9">
    <location>
        <begin position="221"/>
        <end position="293"/>
    </location>
</feature>
<sequence length="298" mass="32184">MDNRFKEAEFATWVGIVANTLLTILKGIFGYISGSRALVADAAHSASDVAGSVAVLAGLRTAKKPPDEDHPYGHGKAENIATIIVAILLVVVGIEIATSSAGVFFGEVPKAPGGIALVVIVFSIVLKEALFHYKHRLAKRINSSALMAEAWHHRSDALSSIAAFLGVFGAIMGDMFDLTFLLYADPVAGLVVSLVVIKIGFSLAKEASSIMMEQVLDADRTDPFVKTVLSIPGVKRVDKLLARTHGHYIVIDIKVSVDPYITVEEGHRISKNVKRILLEQHEDVNQVLVHINPFNETD</sequence>
<evidence type="ECO:0000256" key="3">
    <source>
        <dbReference type="ARBA" id="ARBA00022448"/>
    </source>
</evidence>
<dbReference type="InterPro" id="IPR050291">
    <property type="entry name" value="CDF_Transporter"/>
</dbReference>
<dbReference type="Gene3D" id="3.30.70.1350">
    <property type="entry name" value="Cation efflux protein, cytoplasmic domain"/>
    <property type="match status" value="1"/>
</dbReference>
<dbReference type="SUPFAM" id="SSF160240">
    <property type="entry name" value="Cation efflux protein cytoplasmic domain-like"/>
    <property type="match status" value="1"/>
</dbReference>
<evidence type="ECO:0000256" key="2">
    <source>
        <dbReference type="ARBA" id="ARBA00008114"/>
    </source>
</evidence>
<keyword evidence="3" id="KW-0813">Transport</keyword>
<evidence type="ECO:0000256" key="4">
    <source>
        <dbReference type="ARBA" id="ARBA00022692"/>
    </source>
</evidence>
<feature type="transmembrane region" description="Helical" evidence="7">
    <location>
        <begin position="12"/>
        <end position="32"/>
    </location>
</feature>
<evidence type="ECO:0000256" key="5">
    <source>
        <dbReference type="ARBA" id="ARBA00022989"/>
    </source>
</evidence>
<dbReference type="FunFam" id="1.20.1510.10:FF:000006">
    <property type="entry name" value="Divalent cation efflux transporter"/>
    <property type="match status" value="1"/>
</dbReference>
<organism evidence="10 11">
    <name type="scientific">Jeotgalibacillus salarius</name>
    <dbReference type="NCBI Taxonomy" id="546023"/>
    <lineage>
        <taxon>Bacteria</taxon>
        <taxon>Bacillati</taxon>
        <taxon>Bacillota</taxon>
        <taxon>Bacilli</taxon>
        <taxon>Bacillales</taxon>
        <taxon>Caryophanaceae</taxon>
        <taxon>Jeotgalibacillus</taxon>
    </lineage>
</organism>
<dbReference type="RefSeq" id="WP_134381855.1">
    <property type="nucleotide sequence ID" value="NZ_SORX01000006.1"/>
</dbReference>
<gene>
    <name evidence="10" type="ORF">E2626_11200</name>
</gene>